<organism evidence="2 3">
    <name type="scientific">Saguinus oedipus</name>
    <name type="common">Cotton-top tamarin</name>
    <name type="synonym">Oedipomidas oedipus</name>
    <dbReference type="NCBI Taxonomy" id="9490"/>
    <lineage>
        <taxon>Eukaryota</taxon>
        <taxon>Metazoa</taxon>
        <taxon>Chordata</taxon>
        <taxon>Craniata</taxon>
        <taxon>Vertebrata</taxon>
        <taxon>Euteleostomi</taxon>
        <taxon>Mammalia</taxon>
        <taxon>Eutheria</taxon>
        <taxon>Euarchontoglires</taxon>
        <taxon>Primates</taxon>
        <taxon>Haplorrhini</taxon>
        <taxon>Platyrrhini</taxon>
        <taxon>Cebidae</taxon>
        <taxon>Callitrichinae</taxon>
        <taxon>Saguinus</taxon>
    </lineage>
</organism>
<sequence>MVKERKGNVPPKMTPALGFADGEDHGMLNPTESQQGPKRESLLYPYTNGDPLVVRAHHQFFEVAGRGKRPPLCKAVRWPGCRPPETVMARPKG</sequence>
<gene>
    <name evidence="2" type="ORF">P7K49_030195</name>
</gene>
<proteinExistence type="predicted"/>
<protein>
    <submittedName>
        <fullName evidence="2">Uncharacterized protein</fullName>
    </submittedName>
</protein>
<name>A0ABQ9U1M2_SAGOE</name>
<evidence type="ECO:0000313" key="2">
    <source>
        <dbReference type="EMBL" id="KAK2090911.1"/>
    </source>
</evidence>
<dbReference type="Proteomes" id="UP001266305">
    <property type="component" value="Unassembled WGS sequence"/>
</dbReference>
<dbReference type="EMBL" id="JASSZA010000016">
    <property type="protein sequence ID" value="KAK2090911.1"/>
    <property type="molecule type" value="Genomic_DNA"/>
</dbReference>
<feature type="region of interest" description="Disordered" evidence="1">
    <location>
        <begin position="1"/>
        <end position="44"/>
    </location>
</feature>
<evidence type="ECO:0000256" key="1">
    <source>
        <dbReference type="SAM" id="MobiDB-lite"/>
    </source>
</evidence>
<comment type="caution">
    <text evidence="2">The sequence shown here is derived from an EMBL/GenBank/DDBJ whole genome shotgun (WGS) entry which is preliminary data.</text>
</comment>
<accession>A0ABQ9U1M2</accession>
<reference evidence="2 3" key="1">
    <citation type="submission" date="2023-05" db="EMBL/GenBank/DDBJ databases">
        <title>B98-5 Cell Line De Novo Hybrid Assembly: An Optical Mapping Approach.</title>
        <authorList>
            <person name="Kananen K."/>
            <person name="Auerbach J.A."/>
            <person name="Kautto E."/>
            <person name="Blachly J.S."/>
        </authorList>
    </citation>
    <scope>NUCLEOTIDE SEQUENCE [LARGE SCALE GENOMIC DNA]</scope>
    <source>
        <strain evidence="2">B95-8</strain>
        <tissue evidence="2">Cell line</tissue>
    </source>
</reference>
<evidence type="ECO:0000313" key="3">
    <source>
        <dbReference type="Proteomes" id="UP001266305"/>
    </source>
</evidence>
<keyword evidence="3" id="KW-1185">Reference proteome</keyword>